<proteinExistence type="predicted"/>
<organism evidence="1 2">
    <name type="scientific">Amphritea balenae</name>
    <dbReference type="NCBI Taxonomy" id="452629"/>
    <lineage>
        <taxon>Bacteria</taxon>
        <taxon>Pseudomonadati</taxon>
        <taxon>Pseudomonadota</taxon>
        <taxon>Gammaproteobacteria</taxon>
        <taxon>Oceanospirillales</taxon>
        <taxon>Oceanospirillaceae</taxon>
        <taxon>Amphritea</taxon>
    </lineage>
</organism>
<dbReference type="RefSeq" id="WP_124926310.1">
    <property type="nucleotide sequence ID" value="NZ_BMOH01000002.1"/>
</dbReference>
<reference evidence="1 2" key="1">
    <citation type="submission" date="2018-11" db="EMBL/GenBank/DDBJ databases">
        <title>The draft genome sequence of Amphritea balenae JAMM 1525T.</title>
        <authorList>
            <person name="Fang Z."/>
            <person name="Zhang Y."/>
            <person name="Han X."/>
        </authorList>
    </citation>
    <scope>NUCLEOTIDE SEQUENCE [LARGE SCALE GENOMIC DNA]</scope>
    <source>
        <strain evidence="1 2">JAMM 1525</strain>
    </source>
</reference>
<protein>
    <submittedName>
        <fullName evidence="1">Uncharacterized protein</fullName>
    </submittedName>
</protein>
<dbReference type="AlphaFoldDB" id="A0A3P1SP19"/>
<evidence type="ECO:0000313" key="2">
    <source>
        <dbReference type="Proteomes" id="UP000267535"/>
    </source>
</evidence>
<dbReference type="Proteomes" id="UP000267535">
    <property type="component" value="Unassembled WGS sequence"/>
</dbReference>
<accession>A0A3P1SP19</accession>
<comment type="caution">
    <text evidence="1">The sequence shown here is derived from an EMBL/GenBank/DDBJ whole genome shotgun (WGS) entry which is preliminary data.</text>
</comment>
<dbReference type="EMBL" id="RQXV01000006">
    <property type="protein sequence ID" value="RRC98810.1"/>
    <property type="molecule type" value="Genomic_DNA"/>
</dbReference>
<keyword evidence="2" id="KW-1185">Reference proteome</keyword>
<evidence type="ECO:0000313" key="1">
    <source>
        <dbReference type="EMBL" id="RRC98810.1"/>
    </source>
</evidence>
<name>A0A3P1SP19_9GAMM</name>
<dbReference type="OrthoDB" id="6119201at2"/>
<gene>
    <name evidence="1" type="ORF">EHS89_11510</name>
</gene>
<sequence length="142" mass="16437">MRRFWLGLLLALIIGVIYSWLQAPEWLENWNQEHQQMIEQQRQAGVDRGELTDQQGCLDNALERLKNCKGTEYQCTVGGGMFLKSCWSKSGPTERFCQGIPQYNETATEDDKAWVKDRCFELGIDAKGCRLMLRQQQQICSQ</sequence>